<dbReference type="InterPro" id="IPR020843">
    <property type="entry name" value="ER"/>
</dbReference>
<evidence type="ECO:0000256" key="6">
    <source>
        <dbReference type="ARBA" id="ARBA00023027"/>
    </source>
</evidence>
<keyword evidence="5" id="KW-0560">Oxidoreductase</keyword>
<dbReference type="PANTHER" id="PTHR42940:SF7">
    <property type="entry name" value="ALCOHOL DEHYDROGENASE-LIKE N-TERMINAL DOMAIN-CONTAINING PROTEIN"/>
    <property type="match status" value="1"/>
</dbReference>
<dbReference type="SMART" id="SM00829">
    <property type="entry name" value="PKS_ER"/>
    <property type="match status" value="1"/>
</dbReference>
<dbReference type="SUPFAM" id="SSF50129">
    <property type="entry name" value="GroES-like"/>
    <property type="match status" value="1"/>
</dbReference>
<keyword evidence="4 7" id="KW-0862">Zinc</keyword>
<evidence type="ECO:0000259" key="8">
    <source>
        <dbReference type="SMART" id="SM00829"/>
    </source>
</evidence>
<gene>
    <name evidence="9" type="ORF">BDV23DRAFT_192035</name>
</gene>
<dbReference type="GO" id="GO:0008270">
    <property type="term" value="F:zinc ion binding"/>
    <property type="evidence" value="ECO:0007669"/>
    <property type="project" value="InterPro"/>
</dbReference>
<name>A0A5N7CGV6_PETAA</name>
<dbReference type="InterPro" id="IPR002328">
    <property type="entry name" value="ADH_Zn_CS"/>
</dbReference>
<comment type="similarity">
    <text evidence="2 7">Belongs to the zinc-containing alcohol dehydrogenase family.</text>
</comment>
<dbReference type="GO" id="GO:0005737">
    <property type="term" value="C:cytoplasm"/>
    <property type="evidence" value="ECO:0007669"/>
    <property type="project" value="TreeGrafter"/>
</dbReference>
<dbReference type="GO" id="GO:0004022">
    <property type="term" value="F:alcohol dehydrogenase (NAD+) activity"/>
    <property type="evidence" value="ECO:0007669"/>
    <property type="project" value="TreeGrafter"/>
</dbReference>
<evidence type="ECO:0000256" key="5">
    <source>
        <dbReference type="ARBA" id="ARBA00023002"/>
    </source>
</evidence>
<dbReference type="InterPro" id="IPR013154">
    <property type="entry name" value="ADH-like_N"/>
</dbReference>
<dbReference type="InterPro" id="IPR036291">
    <property type="entry name" value="NAD(P)-bd_dom_sf"/>
</dbReference>
<evidence type="ECO:0000256" key="3">
    <source>
        <dbReference type="ARBA" id="ARBA00022723"/>
    </source>
</evidence>
<dbReference type="FunFam" id="3.40.50.720:FF:000039">
    <property type="entry name" value="Alcohol dehydrogenase AdhP"/>
    <property type="match status" value="1"/>
</dbReference>
<dbReference type="InterPro" id="IPR013149">
    <property type="entry name" value="ADH-like_C"/>
</dbReference>
<protein>
    <submittedName>
        <fullName evidence="9">Chaperonin 10-like protein</fullName>
    </submittedName>
</protein>
<feature type="domain" description="Enoyl reductase (ER)" evidence="8">
    <location>
        <begin position="16"/>
        <end position="337"/>
    </location>
</feature>
<dbReference type="SUPFAM" id="SSF51735">
    <property type="entry name" value="NAD(P)-binding Rossmann-fold domains"/>
    <property type="match status" value="1"/>
</dbReference>
<dbReference type="PROSITE" id="PS00059">
    <property type="entry name" value="ADH_ZINC"/>
    <property type="match status" value="1"/>
</dbReference>
<dbReference type="Pfam" id="PF08240">
    <property type="entry name" value="ADH_N"/>
    <property type="match status" value="1"/>
</dbReference>
<organism evidence="9">
    <name type="scientific">Petromyces alliaceus</name>
    <name type="common">Aspergillus alliaceus</name>
    <dbReference type="NCBI Taxonomy" id="209559"/>
    <lineage>
        <taxon>Eukaryota</taxon>
        <taxon>Fungi</taxon>
        <taxon>Dikarya</taxon>
        <taxon>Ascomycota</taxon>
        <taxon>Pezizomycotina</taxon>
        <taxon>Eurotiomycetes</taxon>
        <taxon>Eurotiomycetidae</taxon>
        <taxon>Eurotiales</taxon>
        <taxon>Aspergillaceae</taxon>
        <taxon>Aspergillus</taxon>
        <taxon>Aspergillus subgen. Circumdati</taxon>
    </lineage>
</organism>
<dbReference type="OrthoDB" id="1560166at2759"/>
<evidence type="ECO:0000256" key="2">
    <source>
        <dbReference type="ARBA" id="ARBA00008072"/>
    </source>
</evidence>
<reference evidence="9" key="1">
    <citation type="submission" date="2019-04" db="EMBL/GenBank/DDBJ databases">
        <title>Friends and foes A comparative genomics studyof 23 Aspergillus species from section Flavi.</title>
        <authorList>
            <consortium name="DOE Joint Genome Institute"/>
            <person name="Kjaerbolling I."/>
            <person name="Vesth T."/>
            <person name="Frisvad J.C."/>
            <person name="Nybo J.L."/>
            <person name="Theobald S."/>
            <person name="Kildgaard S."/>
            <person name="Isbrandt T."/>
            <person name="Kuo A."/>
            <person name="Sato A."/>
            <person name="Lyhne E.K."/>
            <person name="Kogle M.E."/>
            <person name="Wiebenga A."/>
            <person name="Kun R.S."/>
            <person name="Lubbers R.J."/>
            <person name="Makela M.R."/>
            <person name="Barry K."/>
            <person name="Chovatia M."/>
            <person name="Clum A."/>
            <person name="Daum C."/>
            <person name="Haridas S."/>
            <person name="He G."/>
            <person name="LaButti K."/>
            <person name="Lipzen A."/>
            <person name="Mondo S."/>
            <person name="Riley R."/>
            <person name="Salamov A."/>
            <person name="Simmons B.A."/>
            <person name="Magnuson J.K."/>
            <person name="Henrissat B."/>
            <person name="Mortensen U.H."/>
            <person name="Larsen T.O."/>
            <person name="Devries R.P."/>
            <person name="Grigoriev I.V."/>
            <person name="Machida M."/>
            <person name="Baker S.E."/>
            <person name="Andersen M.R."/>
        </authorList>
    </citation>
    <scope>NUCLEOTIDE SEQUENCE [LARGE SCALE GENOMIC DNA]</scope>
    <source>
        <strain evidence="9">IBT 14317</strain>
    </source>
</reference>
<dbReference type="Gene3D" id="3.90.180.10">
    <property type="entry name" value="Medium-chain alcohol dehydrogenases, catalytic domain"/>
    <property type="match status" value="1"/>
</dbReference>
<sequence>MALPKTYRRATFKEAGKPLVIEEKELTLPPKGEILVKVEACGVCHSDVFLQDGGLLGQGFPNTPGHEFIGRVVAFGEGVTEWKIGDRAGGAWHAGHDGTCSTCRRGNFQMCDAREINGESREGGYAEYATLRTEAAVRVPENVDAANYAPILCAGVTVYNGMKQMKIPPGSTVAVQGLGGLGHLAIQYANRFGWRVIAISRNRDKEAFARKLGAHEFVAASEGDVGEQLQGLGGVELVVATAPDAKSMMSLMMGLKALGKLLVLSVAGDVPLSSGRMITHGLSVHGWPAGHALDTEEAIVFTEQQDVSCWIEKFPLEQANEAYEAMKKGTVRFRAVITME</sequence>
<dbReference type="Pfam" id="PF00107">
    <property type="entry name" value="ADH_zinc_N"/>
    <property type="match status" value="1"/>
</dbReference>
<dbReference type="PANTHER" id="PTHR42940">
    <property type="entry name" value="ALCOHOL DEHYDROGENASE 1-RELATED"/>
    <property type="match status" value="1"/>
</dbReference>
<evidence type="ECO:0000256" key="7">
    <source>
        <dbReference type="RuleBase" id="RU361277"/>
    </source>
</evidence>
<evidence type="ECO:0000256" key="1">
    <source>
        <dbReference type="ARBA" id="ARBA00001947"/>
    </source>
</evidence>
<dbReference type="Proteomes" id="UP000326877">
    <property type="component" value="Unassembled WGS sequence"/>
</dbReference>
<evidence type="ECO:0000313" key="9">
    <source>
        <dbReference type="EMBL" id="KAE8393109.1"/>
    </source>
</evidence>
<keyword evidence="3 7" id="KW-0479">Metal-binding</keyword>
<comment type="cofactor">
    <cofactor evidence="1 7">
        <name>Zn(2+)</name>
        <dbReference type="ChEBI" id="CHEBI:29105"/>
    </cofactor>
</comment>
<dbReference type="InterPro" id="IPR011032">
    <property type="entry name" value="GroES-like_sf"/>
</dbReference>
<dbReference type="EMBL" id="ML735232">
    <property type="protein sequence ID" value="KAE8393109.1"/>
    <property type="molecule type" value="Genomic_DNA"/>
</dbReference>
<proteinExistence type="inferred from homology"/>
<dbReference type="AlphaFoldDB" id="A0A5N7CGV6"/>
<accession>A0A5N7CGV6</accession>
<evidence type="ECO:0000256" key="4">
    <source>
        <dbReference type="ARBA" id="ARBA00022833"/>
    </source>
</evidence>
<keyword evidence="6" id="KW-0520">NAD</keyword>
<dbReference type="Gene3D" id="3.40.50.720">
    <property type="entry name" value="NAD(P)-binding Rossmann-like Domain"/>
    <property type="match status" value="1"/>
</dbReference>